<gene>
    <name evidence="1" type="ORF">E1H14_12890</name>
</gene>
<name>A0A5A9VY97_9GAMM</name>
<reference evidence="1 2" key="1">
    <citation type="submission" date="2019-03" db="EMBL/GenBank/DDBJ databases">
        <title>Nitrincola sp. nov. isolated from an Indian soda lake.</title>
        <authorList>
            <person name="Joshi A."/>
            <person name="Thite S.V."/>
            <person name="Joseph N."/>
            <person name="Dhotre D."/>
            <person name="Moorthy M."/>
            <person name="Shouche Y.S."/>
        </authorList>
    </citation>
    <scope>NUCLEOTIDE SEQUENCE [LARGE SCALE GENOMIC DNA]</scope>
    <source>
        <strain evidence="1 2">MEB193</strain>
    </source>
</reference>
<protein>
    <submittedName>
        <fullName evidence="1">DNA-binding protein</fullName>
    </submittedName>
</protein>
<evidence type="ECO:0000313" key="2">
    <source>
        <dbReference type="Proteomes" id="UP000325302"/>
    </source>
</evidence>
<evidence type="ECO:0000313" key="1">
    <source>
        <dbReference type="EMBL" id="KAA0873527.1"/>
    </source>
</evidence>
<accession>A0A5A9VY97</accession>
<keyword evidence="1" id="KW-0238">DNA-binding</keyword>
<sequence>MNDQSAHNRALLDTHKAAAYTGFAANTLKLARHTGTLAGVPAPQFLKIGRTVRYEQRVLDDWLSQFESKTNTAC</sequence>
<organism evidence="1 2">
    <name type="scientific">Nitrincola tapanii</name>
    <dbReference type="NCBI Taxonomy" id="1708751"/>
    <lineage>
        <taxon>Bacteria</taxon>
        <taxon>Pseudomonadati</taxon>
        <taxon>Pseudomonadota</taxon>
        <taxon>Gammaproteobacteria</taxon>
        <taxon>Oceanospirillales</taxon>
        <taxon>Oceanospirillaceae</taxon>
        <taxon>Nitrincola</taxon>
    </lineage>
</organism>
<comment type="caution">
    <text evidence="1">The sequence shown here is derived from an EMBL/GenBank/DDBJ whole genome shotgun (WGS) entry which is preliminary data.</text>
</comment>
<dbReference type="RefSeq" id="WP_149391896.1">
    <property type="nucleotide sequence ID" value="NZ_SMRS01000014.1"/>
</dbReference>
<dbReference type="OrthoDB" id="8537306at2"/>
<proteinExistence type="predicted"/>
<dbReference type="GO" id="GO:0003677">
    <property type="term" value="F:DNA binding"/>
    <property type="evidence" value="ECO:0007669"/>
    <property type="project" value="UniProtKB-KW"/>
</dbReference>
<dbReference type="EMBL" id="SMRS01000014">
    <property type="protein sequence ID" value="KAA0873527.1"/>
    <property type="molecule type" value="Genomic_DNA"/>
</dbReference>
<dbReference type="AlphaFoldDB" id="A0A5A9VY97"/>
<dbReference type="Proteomes" id="UP000325302">
    <property type="component" value="Unassembled WGS sequence"/>
</dbReference>
<keyword evidence="2" id="KW-1185">Reference proteome</keyword>